<comment type="catalytic activity">
    <reaction evidence="1">
        <text>guanosine(46) in tRNA + S-adenosyl-L-methionine = N(7)-methylguanosine(46) in tRNA + S-adenosyl-L-homocysteine</text>
        <dbReference type="Rhea" id="RHEA:42708"/>
        <dbReference type="Rhea" id="RHEA-COMP:10188"/>
        <dbReference type="Rhea" id="RHEA-COMP:10189"/>
        <dbReference type="ChEBI" id="CHEBI:57856"/>
        <dbReference type="ChEBI" id="CHEBI:59789"/>
        <dbReference type="ChEBI" id="CHEBI:74269"/>
        <dbReference type="ChEBI" id="CHEBI:74480"/>
        <dbReference type="EC" id="2.1.1.33"/>
    </reaction>
</comment>
<dbReference type="PANTHER" id="PTHR23417:SF14">
    <property type="entry name" value="PENTACOTRIPEPTIDE-REPEAT REGION OF PRORP DOMAIN-CONTAINING PROTEIN"/>
    <property type="match status" value="1"/>
</dbReference>
<evidence type="ECO:0000256" key="7">
    <source>
        <dbReference type="ARBA" id="ARBA00022694"/>
    </source>
</evidence>
<dbReference type="InterPro" id="IPR029063">
    <property type="entry name" value="SAM-dependent_MTases_sf"/>
</dbReference>
<dbReference type="EC" id="2.1.1.33" evidence="3"/>
<gene>
    <name evidence="9" type="ORF">TsocGM_06460</name>
</gene>
<keyword evidence="10" id="KW-1185">Reference proteome</keyword>
<comment type="function">
    <text evidence="2">Catalyzes the formation of N(7)-methylguanine at position 46 (m7G46) in tRNA.</text>
</comment>
<evidence type="ECO:0000256" key="3">
    <source>
        <dbReference type="ARBA" id="ARBA00011977"/>
    </source>
</evidence>
<dbReference type="Pfam" id="PF02390">
    <property type="entry name" value="Methyltransf_4"/>
    <property type="match status" value="1"/>
</dbReference>
<evidence type="ECO:0000313" key="10">
    <source>
        <dbReference type="Proteomes" id="UP000280296"/>
    </source>
</evidence>
<keyword evidence="7" id="KW-0819">tRNA processing</keyword>
<dbReference type="EMBL" id="RYZH01000009">
    <property type="protein sequence ID" value="RUL88561.1"/>
    <property type="molecule type" value="Genomic_DNA"/>
</dbReference>
<dbReference type="RefSeq" id="WP_126724487.1">
    <property type="nucleotide sequence ID" value="NZ_RYZH01000009.1"/>
</dbReference>
<evidence type="ECO:0000313" key="9">
    <source>
        <dbReference type="EMBL" id="RUL88561.1"/>
    </source>
</evidence>
<dbReference type="PROSITE" id="PS51625">
    <property type="entry name" value="SAM_MT_TRMB"/>
    <property type="match status" value="1"/>
</dbReference>
<dbReference type="GO" id="GO:0008176">
    <property type="term" value="F:tRNA (guanine(46)-N7)-methyltransferase activity"/>
    <property type="evidence" value="ECO:0007669"/>
    <property type="project" value="UniProtKB-EC"/>
</dbReference>
<dbReference type="Proteomes" id="UP000280296">
    <property type="component" value="Unassembled WGS sequence"/>
</dbReference>
<dbReference type="CDD" id="cd02440">
    <property type="entry name" value="AdoMet_MTases"/>
    <property type="match status" value="1"/>
</dbReference>
<dbReference type="SUPFAM" id="SSF53335">
    <property type="entry name" value="S-adenosyl-L-methionine-dependent methyltransferases"/>
    <property type="match status" value="1"/>
</dbReference>
<evidence type="ECO:0000256" key="8">
    <source>
        <dbReference type="SAM" id="MobiDB-lite"/>
    </source>
</evidence>
<dbReference type="Gene3D" id="3.40.50.150">
    <property type="entry name" value="Vaccinia Virus protein VP39"/>
    <property type="match status" value="1"/>
</dbReference>
<feature type="compositionally biased region" description="Basic residues" evidence="8">
    <location>
        <begin position="263"/>
        <end position="275"/>
    </location>
</feature>
<evidence type="ECO:0000256" key="6">
    <source>
        <dbReference type="ARBA" id="ARBA00022691"/>
    </source>
</evidence>
<evidence type="ECO:0000256" key="4">
    <source>
        <dbReference type="ARBA" id="ARBA00022603"/>
    </source>
</evidence>
<proteinExistence type="predicted"/>
<dbReference type="OrthoDB" id="210480at2"/>
<keyword evidence="4 9" id="KW-0489">Methyltransferase</keyword>
<keyword evidence="6" id="KW-0949">S-adenosyl-L-methionine</keyword>
<sequence length="275" mass="30861">MSTPPDSETEFGVPIPGRILPESEWARTAIKRLPPPEEGPLDWAAIFGREAPVILDLGCGNGRFTLLSALSRPECDHVAVDLVPAVVRYATKRANQRGLHNVRVVVKDAQSFLRSYVAPGSVAEVHIYHPQPYHDPKDARYRLITPAFLKHVHRVLRPGGLFVIQTDSPEYWEYIASVAPAFFTFRAHPEPWPDAPEGRSRREILARSRGLPIFRGVGTRRDDLTGPDIREAINTLPLPEFVSRGPWEELDALESGGDDRPSPKRSRRPGPRKKR</sequence>
<evidence type="ECO:0000256" key="5">
    <source>
        <dbReference type="ARBA" id="ARBA00022679"/>
    </source>
</evidence>
<reference evidence="9 10" key="1">
    <citation type="submission" date="2018-12" db="EMBL/GenBank/DDBJ databases">
        <authorList>
            <person name="Toschakov S.V."/>
        </authorList>
    </citation>
    <scope>NUCLEOTIDE SEQUENCE [LARGE SCALE GENOMIC DNA]</scope>
    <source>
        <strain evidence="9 10">GM2012</strain>
    </source>
</reference>
<name>A0A432MMB0_9BACT</name>
<dbReference type="InterPro" id="IPR003358">
    <property type="entry name" value="tRNA_(Gua-N-7)_MeTrfase_Trmb"/>
</dbReference>
<keyword evidence="5 9" id="KW-0808">Transferase</keyword>
<organism evidence="9 10">
    <name type="scientific">Tautonia sociabilis</name>
    <dbReference type="NCBI Taxonomy" id="2080755"/>
    <lineage>
        <taxon>Bacteria</taxon>
        <taxon>Pseudomonadati</taxon>
        <taxon>Planctomycetota</taxon>
        <taxon>Planctomycetia</taxon>
        <taxon>Isosphaerales</taxon>
        <taxon>Isosphaeraceae</taxon>
        <taxon>Tautonia</taxon>
    </lineage>
</organism>
<reference evidence="9 10" key="2">
    <citation type="submission" date="2019-01" db="EMBL/GenBank/DDBJ databases">
        <title>Tautonia sociabilis, a novel thermotolerant planctomycete of Isosphaeraceae family, isolated from a 4000 m deep subterranean habitat.</title>
        <authorList>
            <person name="Kovaleva O.L."/>
            <person name="Elcheninov A.G."/>
            <person name="Van Heerden E."/>
            <person name="Toshchakov S.V."/>
            <person name="Novikov A."/>
            <person name="Bonch-Osmolovskaya E.A."/>
            <person name="Kublanov I.V."/>
        </authorList>
    </citation>
    <scope>NUCLEOTIDE SEQUENCE [LARGE SCALE GENOMIC DNA]</scope>
    <source>
        <strain evidence="9 10">GM2012</strain>
    </source>
</reference>
<feature type="region of interest" description="Disordered" evidence="8">
    <location>
        <begin position="249"/>
        <end position="275"/>
    </location>
</feature>
<accession>A0A432MMB0</accession>
<dbReference type="PANTHER" id="PTHR23417">
    <property type="entry name" value="3-DEOXY-D-MANNO-OCTULOSONIC-ACID TRANSFERASE/TRNA GUANINE-N 7 - -METHYLTRANSFERASE"/>
    <property type="match status" value="1"/>
</dbReference>
<evidence type="ECO:0000256" key="2">
    <source>
        <dbReference type="ARBA" id="ARBA00003015"/>
    </source>
</evidence>
<evidence type="ECO:0000256" key="1">
    <source>
        <dbReference type="ARBA" id="ARBA00000142"/>
    </source>
</evidence>
<dbReference type="AlphaFoldDB" id="A0A432MMB0"/>
<comment type="caution">
    <text evidence="9">The sequence shown here is derived from an EMBL/GenBank/DDBJ whole genome shotgun (WGS) entry which is preliminary data.</text>
</comment>
<protein>
    <recommendedName>
        <fullName evidence="3">tRNA (guanine(46)-N(7))-methyltransferase</fullName>
        <ecNumber evidence="3">2.1.1.33</ecNumber>
    </recommendedName>
</protein>
<dbReference type="GO" id="GO:0043527">
    <property type="term" value="C:tRNA methyltransferase complex"/>
    <property type="evidence" value="ECO:0007669"/>
    <property type="project" value="TreeGrafter"/>
</dbReference>